<dbReference type="PANTHER" id="PTHR43827:SF14">
    <property type="entry name" value="NADP-DEPENDENT OXIDOREDUCTASE DOMAIN-CONTAINING PROTEIN"/>
    <property type="match status" value="1"/>
</dbReference>
<feature type="domain" description="NADP-dependent oxidoreductase" evidence="2">
    <location>
        <begin position="25"/>
        <end position="73"/>
    </location>
</feature>
<dbReference type="EMBL" id="KI669240">
    <property type="protein sequence ID" value="ETN68577.1"/>
    <property type="molecule type" value="Genomic_DNA"/>
</dbReference>
<evidence type="ECO:0000259" key="2">
    <source>
        <dbReference type="Pfam" id="PF00248"/>
    </source>
</evidence>
<dbReference type="InterPro" id="IPR036812">
    <property type="entry name" value="NAD(P)_OxRdtase_dom_sf"/>
</dbReference>
<feature type="region of interest" description="Disordered" evidence="1">
    <location>
        <begin position="64"/>
        <end position="87"/>
    </location>
</feature>
<evidence type="ECO:0000256" key="1">
    <source>
        <dbReference type="SAM" id="MobiDB-lite"/>
    </source>
</evidence>
<dbReference type="InterPro" id="IPR023210">
    <property type="entry name" value="NADP_OxRdtase_dom"/>
</dbReference>
<protein>
    <recommendedName>
        <fullName evidence="2">NADP-dependent oxidoreductase domain-containing protein</fullName>
    </recommendedName>
</protein>
<name>W2SIJ7_NECAM</name>
<dbReference type="STRING" id="51031.W2SIJ7"/>
<reference evidence="4" key="1">
    <citation type="journal article" date="2014" name="Nat. Genet.">
        <title>Genome of the human hookworm Necator americanus.</title>
        <authorList>
            <person name="Tang Y.T."/>
            <person name="Gao X."/>
            <person name="Rosa B.A."/>
            <person name="Abubucker S."/>
            <person name="Hallsworth-Pepin K."/>
            <person name="Martin J."/>
            <person name="Tyagi R."/>
            <person name="Heizer E."/>
            <person name="Zhang X."/>
            <person name="Bhonagiri-Palsikar V."/>
            <person name="Minx P."/>
            <person name="Warren W.C."/>
            <person name="Wang Q."/>
            <person name="Zhan B."/>
            <person name="Hotez P.J."/>
            <person name="Sternberg P.W."/>
            <person name="Dougall A."/>
            <person name="Gaze S.T."/>
            <person name="Mulvenna J."/>
            <person name="Sotillo J."/>
            <person name="Ranganathan S."/>
            <person name="Rabelo E.M."/>
            <person name="Wilson R.K."/>
            <person name="Felgner P.L."/>
            <person name="Bethony J."/>
            <person name="Hawdon J.M."/>
            <person name="Gasser R.B."/>
            <person name="Loukas A."/>
            <person name="Mitreva M."/>
        </authorList>
    </citation>
    <scope>NUCLEOTIDE SEQUENCE [LARGE SCALE GENOMIC DNA]</scope>
</reference>
<dbReference type="InterPro" id="IPR020471">
    <property type="entry name" value="AKR"/>
</dbReference>
<dbReference type="Gene3D" id="3.20.20.100">
    <property type="entry name" value="NADP-dependent oxidoreductase domain"/>
    <property type="match status" value="1"/>
</dbReference>
<dbReference type="KEGG" id="nai:NECAME_05541"/>
<dbReference type="Proteomes" id="UP000053676">
    <property type="component" value="Unassembled WGS sequence"/>
</dbReference>
<gene>
    <name evidence="3" type="ORF">NECAME_05541</name>
</gene>
<dbReference type="GO" id="GO:0016491">
    <property type="term" value="F:oxidoreductase activity"/>
    <property type="evidence" value="ECO:0007669"/>
    <property type="project" value="InterPro"/>
</dbReference>
<organism evidence="3 4">
    <name type="scientific">Necator americanus</name>
    <name type="common">Human hookworm</name>
    <dbReference type="NCBI Taxonomy" id="51031"/>
    <lineage>
        <taxon>Eukaryota</taxon>
        <taxon>Metazoa</taxon>
        <taxon>Ecdysozoa</taxon>
        <taxon>Nematoda</taxon>
        <taxon>Chromadorea</taxon>
        <taxon>Rhabditida</taxon>
        <taxon>Rhabditina</taxon>
        <taxon>Rhabditomorpha</taxon>
        <taxon>Strongyloidea</taxon>
        <taxon>Ancylostomatidae</taxon>
        <taxon>Bunostominae</taxon>
        <taxon>Necator</taxon>
    </lineage>
</organism>
<proteinExistence type="predicted"/>
<dbReference type="AlphaFoldDB" id="W2SIJ7"/>
<dbReference type="SUPFAM" id="SSF51430">
    <property type="entry name" value="NAD(P)-linked oxidoreductase"/>
    <property type="match status" value="1"/>
</dbReference>
<dbReference type="InterPro" id="IPR018170">
    <property type="entry name" value="Aldo/ket_reductase_CS"/>
</dbReference>
<accession>W2SIJ7</accession>
<feature type="compositionally biased region" description="Basic and acidic residues" evidence="1">
    <location>
        <begin position="66"/>
        <end position="76"/>
    </location>
</feature>
<dbReference type="OrthoDB" id="416253at2759"/>
<dbReference type="PANTHER" id="PTHR43827">
    <property type="entry name" value="2,5-DIKETO-D-GLUCONIC ACID REDUCTASE"/>
    <property type="match status" value="1"/>
</dbReference>
<dbReference type="PROSITE" id="PS00798">
    <property type="entry name" value="ALDOKETO_REDUCTASE_1"/>
    <property type="match status" value="1"/>
</dbReference>
<evidence type="ECO:0000313" key="4">
    <source>
        <dbReference type="Proteomes" id="UP000053676"/>
    </source>
</evidence>
<sequence length="87" mass="9842">MSSLKNVKGGAFKLNTGYYIPLFGFGTYTVTDKEVKHAVNEALACGYRLFDTARYYENEAELGEALEDRDQHEPKHLLRRTSGAETH</sequence>
<evidence type="ECO:0000313" key="3">
    <source>
        <dbReference type="EMBL" id="ETN68577.1"/>
    </source>
</evidence>
<keyword evidence="4" id="KW-1185">Reference proteome</keyword>
<dbReference type="Pfam" id="PF00248">
    <property type="entry name" value="Aldo_ket_red"/>
    <property type="match status" value="1"/>
</dbReference>